<keyword evidence="2" id="KW-1185">Reference proteome</keyword>
<accession>A0AAE3GYN6</accession>
<evidence type="ECO:0000313" key="2">
    <source>
        <dbReference type="Proteomes" id="UP001204144"/>
    </source>
</evidence>
<organism evidence="1 2">
    <name type="scientific">Lacihabitans soyangensis</name>
    <dbReference type="NCBI Taxonomy" id="869394"/>
    <lineage>
        <taxon>Bacteria</taxon>
        <taxon>Pseudomonadati</taxon>
        <taxon>Bacteroidota</taxon>
        <taxon>Cytophagia</taxon>
        <taxon>Cytophagales</taxon>
        <taxon>Leadbetterellaceae</taxon>
        <taxon>Lacihabitans</taxon>
    </lineage>
</organism>
<comment type="caution">
    <text evidence="1">The sequence shown here is derived from an EMBL/GenBank/DDBJ whole genome shotgun (WGS) entry which is preliminary data.</text>
</comment>
<dbReference type="EMBL" id="RJUF01000002">
    <property type="protein sequence ID" value="MCP9761719.1"/>
    <property type="molecule type" value="Genomic_DNA"/>
</dbReference>
<evidence type="ECO:0000313" key="1">
    <source>
        <dbReference type="EMBL" id="MCP9761719.1"/>
    </source>
</evidence>
<reference evidence="1 2" key="1">
    <citation type="submission" date="2018-11" db="EMBL/GenBank/DDBJ databases">
        <title>Novel bacteria species description.</title>
        <authorList>
            <person name="Han J.-H."/>
        </authorList>
    </citation>
    <scope>NUCLEOTIDE SEQUENCE [LARGE SCALE GENOMIC DNA]</scope>
    <source>
        <strain evidence="1 2">KCTC23259</strain>
    </source>
</reference>
<dbReference type="Proteomes" id="UP001204144">
    <property type="component" value="Unassembled WGS sequence"/>
</dbReference>
<dbReference type="AlphaFoldDB" id="A0AAE3GYN6"/>
<name>A0AAE3GYN6_9BACT</name>
<dbReference type="RefSeq" id="WP_255035459.1">
    <property type="nucleotide sequence ID" value="NZ_RJUF01000002.1"/>
</dbReference>
<sequence length="406" mass="47315">MKKQLLGLTVFLILNTPFLNVFGQKGIFRTATVYQKNNSFRNTKLEFKDNFTVLESGKGVLDLTKVEKFVIENRTYRVLDLEGKLGYFEELVAGKVSLFQSFDYINYYSFYEGKLSKIPEKYFKQYITELAKISCDCPEIANSLSSYRFTHGVILNTFKELNERMGGNPVVQNKKRTFDESKPVIGFGLKLLNTKANYESLEWKVSLPENTTVTPYFQFQPASFGKFTYSAEIFSQRINSKNMRPSQLYIFNGEKSIDALDTMFFKAISYTNVFISNKLHYKFKSQEFQKLIPSFYVGPSLAFYAKNAKLDLFSTYRDFRGYTKQEYELTNGEFRWSPIKVGFNGGVNLDYFVTDKWLMKVDLGVNWMYGTFATRDDIIFINKDVPMQFNETNLQYWISLGVSYKF</sequence>
<gene>
    <name evidence="1" type="ORF">EGI31_02045</name>
</gene>
<proteinExistence type="predicted"/>
<protein>
    <submittedName>
        <fullName evidence="1">Uncharacterized protein</fullName>
    </submittedName>
</protein>